<organism evidence="1 2">
    <name type="scientific">Colletotrichum orchidophilum</name>
    <dbReference type="NCBI Taxonomy" id="1209926"/>
    <lineage>
        <taxon>Eukaryota</taxon>
        <taxon>Fungi</taxon>
        <taxon>Dikarya</taxon>
        <taxon>Ascomycota</taxon>
        <taxon>Pezizomycotina</taxon>
        <taxon>Sordariomycetes</taxon>
        <taxon>Hypocreomycetidae</taxon>
        <taxon>Glomerellales</taxon>
        <taxon>Glomerellaceae</taxon>
        <taxon>Colletotrichum</taxon>
    </lineage>
</organism>
<protein>
    <submittedName>
        <fullName evidence="1">Uncharacterized protein</fullName>
    </submittedName>
</protein>
<keyword evidence="2" id="KW-1185">Reference proteome</keyword>
<proteinExistence type="predicted"/>
<dbReference type="AlphaFoldDB" id="A0A1G4AZI7"/>
<comment type="caution">
    <text evidence="1">The sequence shown here is derived from an EMBL/GenBank/DDBJ whole genome shotgun (WGS) entry which is preliminary data.</text>
</comment>
<dbReference type="EMBL" id="MJBS01000097">
    <property type="protein sequence ID" value="OHE94589.1"/>
    <property type="molecule type" value="Genomic_DNA"/>
</dbReference>
<accession>A0A1G4AZI7</accession>
<evidence type="ECO:0000313" key="1">
    <source>
        <dbReference type="EMBL" id="OHE94589.1"/>
    </source>
</evidence>
<reference evidence="1 2" key="1">
    <citation type="submission" date="2016-09" db="EMBL/GenBank/DDBJ databases">
        <authorList>
            <person name="Capua I."/>
            <person name="De Benedictis P."/>
            <person name="Joannis T."/>
            <person name="Lombin L.H."/>
            <person name="Cattoli G."/>
        </authorList>
    </citation>
    <scope>NUCLEOTIDE SEQUENCE [LARGE SCALE GENOMIC DNA]</scope>
    <source>
        <strain evidence="1 2">IMI 309357</strain>
    </source>
</reference>
<name>A0A1G4AZI7_9PEZI</name>
<dbReference type="Proteomes" id="UP000176998">
    <property type="component" value="Unassembled WGS sequence"/>
</dbReference>
<dbReference type="RefSeq" id="XP_022471751.1">
    <property type="nucleotide sequence ID" value="XM_022621746.1"/>
</dbReference>
<evidence type="ECO:0000313" key="2">
    <source>
        <dbReference type="Proteomes" id="UP000176998"/>
    </source>
</evidence>
<sequence>MPIPLHKAAEEKYVCDSDNCAFKGETESSAGAHPKFGPPRQVPRLRLCLLHGHVPPHRRGIGRAAGVAGAAGLSEGAYPRPVSEEDVFVYSAGDGVSMEGGGGRACLE</sequence>
<dbReference type="GeneID" id="34563256"/>
<gene>
    <name evidence="1" type="ORF">CORC01_10117</name>
</gene>